<accession>A0ABW0LK98</accession>
<dbReference type="SUPFAM" id="SSF55729">
    <property type="entry name" value="Acyl-CoA N-acyltransferases (Nat)"/>
    <property type="match status" value="1"/>
</dbReference>
<dbReference type="EC" id="2.3.-.-" evidence="2"/>
<dbReference type="InterPro" id="IPR000182">
    <property type="entry name" value="GNAT_dom"/>
</dbReference>
<proteinExistence type="predicted"/>
<keyword evidence="2" id="KW-0808">Transferase</keyword>
<keyword evidence="3" id="KW-1185">Reference proteome</keyword>
<dbReference type="InterPro" id="IPR053144">
    <property type="entry name" value="Acetyltransferase_Butenolide"/>
</dbReference>
<dbReference type="Proteomes" id="UP001596147">
    <property type="component" value="Unassembled WGS sequence"/>
</dbReference>
<keyword evidence="2" id="KW-0012">Acyltransferase</keyword>
<dbReference type="Gene3D" id="3.40.630.30">
    <property type="match status" value="1"/>
</dbReference>
<feature type="domain" description="N-acetyltransferase" evidence="1">
    <location>
        <begin position="6"/>
        <end position="135"/>
    </location>
</feature>
<dbReference type="PANTHER" id="PTHR43233">
    <property type="entry name" value="FAMILY N-ACETYLTRANSFERASE, PUTATIVE (AFU_ORTHOLOGUE AFUA_6G03350)-RELATED"/>
    <property type="match status" value="1"/>
</dbReference>
<dbReference type="Pfam" id="PF13673">
    <property type="entry name" value="Acetyltransf_10"/>
    <property type="match status" value="1"/>
</dbReference>
<dbReference type="GO" id="GO:0016746">
    <property type="term" value="F:acyltransferase activity"/>
    <property type="evidence" value="ECO:0007669"/>
    <property type="project" value="UniProtKB-KW"/>
</dbReference>
<dbReference type="EMBL" id="JBHSMC010000014">
    <property type="protein sequence ID" value="MFC5465216.1"/>
    <property type="molecule type" value="Genomic_DNA"/>
</dbReference>
<dbReference type="PANTHER" id="PTHR43233:SF1">
    <property type="entry name" value="FAMILY N-ACETYLTRANSFERASE, PUTATIVE (AFU_ORTHOLOGUE AFUA_6G03350)-RELATED"/>
    <property type="match status" value="1"/>
</dbReference>
<reference evidence="3" key="1">
    <citation type="journal article" date="2019" name="Int. J. Syst. Evol. Microbiol.">
        <title>The Global Catalogue of Microorganisms (GCM) 10K type strain sequencing project: providing services to taxonomists for standard genome sequencing and annotation.</title>
        <authorList>
            <consortium name="The Broad Institute Genomics Platform"/>
            <consortium name="The Broad Institute Genome Sequencing Center for Infectious Disease"/>
            <person name="Wu L."/>
            <person name="Ma J."/>
        </authorList>
    </citation>
    <scope>NUCLEOTIDE SEQUENCE [LARGE SCALE GENOMIC DNA]</scope>
    <source>
        <strain evidence="3">CGMCC 1.12237</strain>
    </source>
</reference>
<dbReference type="RefSeq" id="WP_382351243.1">
    <property type="nucleotide sequence ID" value="NZ_JBHSMC010000014.1"/>
</dbReference>
<sequence length="135" mass="15513">MVKHHLTYKHNALITAEQLSNLYKASTIKRPYDDLDRIQKMIEHADIIITAWDEEKLVGIARAITDYSYCCYLSDLAVDIEYQKQGIGKELVHLLQEKIGEEVALILLSAPTAMEYYPQLGFDTIQNGFIIPRKQ</sequence>
<organism evidence="2 3">
    <name type="scientific">Lederbergia graminis</name>
    <dbReference type="NCBI Taxonomy" id="735518"/>
    <lineage>
        <taxon>Bacteria</taxon>
        <taxon>Bacillati</taxon>
        <taxon>Bacillota</taxon>
        <taxon>Bacilli</taxon>
        <taxon>Bacillales</taxon>
        <taxon>Bacillaceae</taxon>
        <taxon>Lederbergia</taxon>
    </lineage>
</organism>
<comment type="caution">
    <text evidence="2">The sequence shown here is derived from an EMBL/GenBank/DDBJ whole genome shotgun (WGS) entry which is preliminary data.</text>
</comment>
<protein>
    <submittedName>
        <fullName evidence="2">GNAT family N-acetyltransferase</fullName>
        <ecNumber evidence="2">2.3.-.-</ecNumber>
    </submittedName>
</protein>
<evidence type="ECO:0000313" key="3">
    <source>
        <dbReference type="Proteomes" id="UP001596147"/>
    </source>
</evidence>
<dbReference type="CDD" id="cd04301">
    <property type="entry name" value="NAT_SF"/>
    <property type="match status" value="1"/>
</dbReference>
<evidence type="ECO:0000313" key="2">
    <source>
        <dbReference type="EMBL" id="MFC5465216.1"/>
    </source>
</evidence>
<name>A0ABW0LK98_9BACI</name>
<gene>
    <name evidence="2" type="ORF">ACFPM4_10700</name>
</gene>
<dbReference type="InterPro" id="IPR016181">
    <property type="entry name" value="Acyl_CoA_acyltransferase"/>
</dbReference>
<evidence type="ECO:0000259" key="1">
    <source>
        <dbReference type="PROSITE" id="PS51186"/>
    </source>
</evidence>
<dbReference type="PROSITE" id="PS51186">
    <property type="entry name" value="GNAT"/>
    <property type="match status" value="1"/>
</dbReference>